<feature type="region of interest" description="Disordered" evidence="1">
    <location>
        <begin position="1"/>
        <end position="93"/>
    </location>
</feature>
<keyword evidence="2" id="KW-0812">Transmembrane</keyword>
<dbReference type="GO" id="GO:0016787">
    <property type="term" value="F:hydrolase activity"/>
    <property type="evidence" value="ECO:0007669"/>
    <property type="project" value="UniProtKB-KW"/>
</dbReference>
<feature type="compositionally biased region" description="Basic and acidic residues" evidence="1">
    <location>
        <begin position="1"/>
        <end position="28"/>
    </location>
</feature>
<proteinExistence type="predicted"/>
<keyword evidence="5" id="KW-1185">Reference proteome</keyword>
<protein>
    <submittedName>
        <fullName evidence="4">SGNH/GDSL hydrolase family protein</fullName>
    </submittedName>
</protein>
<feature type="transmembrane region" description="Helical" evidence="2">
    <location>
        <begin position="101"/>
        <end position="121"/>
    </location>
</feature>
<sequence length="494" mass="53301">MATRGDDPSEFGEPEHDPEAGEHGRDREPEEQDGVPEEGPAGGAEQPPGPEADPGADAGPGPEDGSDAETGGDADSEPGAAPATVRGRFSRRLPRSRRGRIGLASAATLALVMVVTMAVPATREGVTDLWCGLTGAVCPGDPPPLTEEEEEEELDWRVRVDPEDAALWGNYVALGDSYSSGDGAGDYDPSTAEPGGCWRSENAYPRLIAEDYEFSGTLAFFACSSHKGEDMLGQIGTPESQIERVTDHTSLVTVGIGGNDLGFIPVLRTCMVRMPILENTACVDQEDEIADRMEQFEETLTEVLEEIHDRAPDARILVLGYPRLFPEDPTGMYYTLSVSDQLWLNSVAQRFNETIRDTVYRVDGDVYGEREVGSAEYVNVFSALSGYEVSADEAWLNGIVLGELGEGLEVDRASFHPTAEGQMSIADRVRRQIEEGPERTLYVTRETVEQVDEDVLMSELGGPLDPIEPEDGTVDEVTPEEDAAEDSPEEAGAS</sequence>
<comment type="caution">
    <text evidence="4">The sequence shown here is derived from an EMBL/GenBank/DDBJ whole genome shotgun (WGS) entry which is preliminary data.</text>
</comment>
<keyword evidence="2" id="KW-0472">Membrane</keyword>
<dbReference type="PANTHER" id="PTHR37981">
    <property type="entry name" value="LIPASE 2"/>
    <property type="match status" value="1"/>
</dbReference>
<evidence type="ECO:0000256" key="2">
    <source>
        <dbReference type="SAM" id="Phobius"/>
    </source>
</evidence>
<accession>A0ABR9PBU4</accession>
<evidence type="ECO:0000313" key="4">
    <source>
        <dbReference type="EMBL" id="MBE3001307.1"/>
    </source>
</evidence>
<organism evidence="4 5">
    <name type="scientific">Nocardiopsis coralli</name>
    <dbReference type="NCBI Taxonomy" id="2772213"/>
    <lineage>
        <taxon>Bacteria</taxon>
        <taxon>Bacillati</taxon>
        <taxon>Actinomycetota</taxon>
        <taxon>Actinomycetes</taxon>
        <taxon>Streptosporangiales</taxon>
        <taxon>Nocardiopsidaceae</taxon>
        <taxon>Nocardiopsis</taxon>
    </lineage>
</organism>
<evidence type="ECO:0000313" key="5">
    <source>
        <dbReference type="Proteomes" id="UP000806528"/>
    </source>
</evidence>
<feature type="compositionally biased region" description="Acidic residues" evidence="1">
    <location>
        <begin position="467"/>
        <end position="494"/>
    </location>
</feature>
<dbReference type="Proteomes" id="UP000806528">
    <property type="component" value="Unassembled WGS sequence"/>
</dbReference>
<evidence type="ECO:0000259" key="3">
    <source>
        <dbReference type="Pfam" id="PF13472"/>
    </source>
</evidence>
<evidence type="ECO:0000256" key="1">
    <source>
        <dbReference type="SAM" id="MobiDB-lite"/>
    </source>
</evidence>
<dbReference type="PANTHER" id="PTHR37981:SF1">
    <property type="entry name" value="SGNH HYDROLASE-TYPE ESTERASE DOMAIN-CONTAINING PROTEIN"/>
    <property type="match status" value="1"/>
</dbReference>
<dbReference type="Pfam" id="PF13472">
    <property type="entry name" value="Lipase_GDSL_2"/>
    <property type="match status" value="1"/>
</dbReference>
<dbReference type="EMBL" id="JADBGI010000023">
    <property type="protein sequence ID" value="MBE3001307.1"/>
    <property type="molecule type" value="Genomic_DNA"/>
</dbReference>
<dbReference type="InterPro" id="IPR037460">
    <property type="entry name" value="SEST-like"/>
</dbReference>
<dbReference type="InterPro" id="IPR013830">
    <property type="entry name" value="SGNH_hydro"/>
</dbReference>
<keyword evidence="2" id="KW-1133">Transmembrane helix</keyword>
<dbReference type="InterPro" id="IPR036514">
    <property type="entry name" value="SGNH_hydro_sf"/>
</dbReference>
<dbReference type="Gene3D" id="3.40.50.1110">
    <property type="entry name" value="SGNH hydrolase"/>
    <property type="match status" value="1"/>
</dbReference>
<name>A0ABR9PBU4_9ACTN</name>
<feature type="region of interest" description="Disordered" evidence="1">
    <location>
        <begin position="455"/>
        <end position="494"/>
    </location>
</feature>
<feature type="compositionally biased region" description="Low complexity" evidence="1">
    <location>
        <begin position="37"/>
        <end position="63"/>
    </location>
</feature>
<feature type="compositionally biased region" description="Acidic residues" evidence="1">
    <location>
        <begin position="64"/>
        <end position="76"/>
    </location>
</feature>
<reference evidence="4 5" key="1">
    <citation type="submission" date="2020-09" db="EMBL/GenBank/DDBJ databases">
        <title>Diversity and distribution of actinomycetes associated with coral in the coast of Hainan.</title>
        <authorList>
            <person name="Li F."/>
        </authorList>
    </citation>
    <scope>NUCLEOTIDE SEQUENCE [LARGE SCALE GENOMIC DNA]</scope>
    <source>
        <strain evidence="4 5">HNM0947</strain>
    </source>
</reference>
<feature type="domain" description="SGNH hydrolase-type esterase" evidence="3">
    <location>
        <begin position="173"/>
        <end position="421"/>
    </location>
</feature>
<keyword evidence="4" id="KW-0378">Hydrolase</keyword>
<dbReference type="SUPFAM" id="SSF52266">
    <property type="entry name" value="SGNH hydrolase"/>
    <property type="match status" value="1"/>
</dbReference>
<dbReference type="RefSeq" id="WP_193123908.1">
    <property type="nucleotide sequence ID" value="NZ_JADBGI010000023.1"/>
</dbReference>
<gene>
    <name evidence="4" type="ORF">IDM40_21805</name>
</gene>
<dbReference type="CDD" id="cd01823">
    <property type="entry name" value="SEST_like"/>
    <property type="match status" value="1"/>
</dbReference>